<dbReference type="HOGENOM" id="CLU_900092_0_0_1"/>
<proteinExistence type="predicted"/>
<reference evidence="3" key="1">
    <citation type="submission" date="2005-09" db="EMBL/GenBank/DDBJ databases">
        <title>Annotation of the Aspergillus terreus NIH2624 genome.</title>
        <authorList>
            <person name="Birren B.W."/>
            <person name="Lander E.S."/>
            <person name="Galagan J.E."/>
            <person name="Nusbaum C."/>
            <person name="Devon K."/>
            <person name="Henn M."/>
            <person name="Ma L.-J."/>
            <person name="Jaffe D.B."/>
            <person name="Butler J."/>
            <person name="Alvarez P."/>
            <person name="Gnerre S."/>
            <person name="Grabherr M."/>
            <person name="Kleber M."/>
            <person name="Mauceli E.W."/>
            <person name="Brockman W."/>
            <person name="Rounsley S."/>
            <person name="Young S.K."/>
            <person name="LaButti K."/>
            <person name="Pushparaj V."/>
            <person name="DeCaprio D."/>
            <person name="Crawford M."/>
            <person name="Koehrsen M."/>
            <person name="Engels R."/>
            <person name="Montgomery P."/>
            <person name="Pearson M."/>
            <person name="Howarth C."/>
            <person name="Larson L."/>
            <person name="Luoma S."/>
            <person name="White J."/>
            <person name="Alvarado L."/>
            <person name="Kodira C.D."/>
            <person name="Zeng Q."/>
            <person name="Oleary S."/>
            <person name="Yandava C."/>
            <person name="Denning D.W."/>
            <person name="Nierman W.C."/>
            <person name="Milne T."/>
            <person name="Madden K."/>
        </authorList>
    </citation>
    <scope>NUCLEOTIDE SEQUENCE [LARGE SCALE GENOMIC DNA]</scope>
    <source>
        <strain evidence="3">NIH 2624 / FGSC A1156</strain>
    </source>
</reference>
<evidence type="ECO:0000313" key="2">
    <source>
        <dbReference type="EMBL" id="EAU33013.1"/>
    </source>
</evidence>
<feature type="transmembrane region" description="Helical" evidence="1">
    <location>
        <begin position="247"/>
        <end position="268"/>
    </location>
</feature>
<evidence type="ECO:0000313" key="3">
    <source>
        <dbReference type="Proteomes" id="UP000007963"/>
    </source>
</evidence>
<sequence>MEMSPTGFPTVMLMDYAGVRLQGEYDEEYWGVELKALAIGLNPYLVSENCDIRTVKNPLARSTAESTRTNGLLQSSGRTWNGIIFANGTVLDDPPANYRPWKESVLRNGTVFANGTVLTHDHSLQRYYTTVQSANGYTLEPYPAYTLLPYMTQPCIRTILPDSSLSSTITATRSHGTGPTIPFTSGIALHAPWHITWREGDRALLSPQPPILRASETIRYWVPGEAVDDANTNVAGDQGGMDERTGLGLGLGIGLGGGVVLVAGVVGMEETRLEKDLSPRGELIPSNAQSALMAYSFHFSAHPSSLCAH</sequence>
<keyword evidence="1" id="KW-0472">Membrane</keyword>
<dbReference type="OrthoDB" id="1046782at2759"/>
<dbReference type="STRING" id="341663.Q0CIL5"/>
<dbReference type="Proteomes" id="UP000007963">
    <property type="component" value="Unassembled WGS sequence"/>
</dbReference>
<dbReference type="VEuPathDB" id="FungiDB:ATEG_06469"/>
<name>Q0CIL5_ASPTN</name>
<evidence type="ECO:0000256" key="1">
    <source>
        <dbReference type="SAM" id="Phobius"/>
    </source>
</evidence>
<dbReference type="GeneID" id="4322246"/>
<keyword evidence="1" id="KW-1133">Transmembrane helix</keyword>
<keyword evidence="1" id="KW-0812">Transmembrane</keyword>
<accession>Q0CIL5</accession>
<organism evidence="2 3">
    <name type="scientific">Aspergillus terreus (strain NIH 2624 / FGSC A1156)</name>
    <dbReference type="NCBI Taxonomy" id="341663"/>
    <lineage>
        <taxon>Eukaryota</taxon>
        <taxon>Fungi</taxon>
        <taxon>Dikarya</taxon>
        <taxon>Ascomycota</taxon>
        <taxon>Pezizomycotina</taxon>
        <taxon>Eurotiomycetes</taxon>
        <taxon>Eurotiomycetidae</taxon>
        <taxon>Eurotiales</taxon>
        <taxon>Aspergillaceae</taxon>
        <taxon>Aspergillus</taxon>
        <taxon>Aspergillus subgen. Circumdati</taxon>
    </lineage>
</organism>
<dbReference type="AlphaFoldDB" id="Q0CIL5"/>
<protein>
    <submittedName>
        <fullName evidence="2">Uncharacterized protein</fullName>
    </submittedName>
</protein>
<dbReference type="eggNOG" id="ENOG502SUMX">
    <property type="taxonomic scope" value="Eukaryota"/>
</dbReference>
<dbReference type="RefSeq" id="XP_001215647.1">
    <property type="nucleotide sequence ID" value="XM_001215647.1"/>
</dbReference>
<dbReference type="EMBL" id="CH476602">
    <property type="protein sequence ID" value="EAU33013.1"/>
    <property type="molecule type" value="Genomic_DNA"/>
</dbReference>
<gene>
    <name evidence="2" type="ORF">ATEG_06469</name>
</gene>